<dbReference type="EMBL" id="HBHI01014863">
    <property type="protein sequence ID" value="CAD9673520.1"/>
    <property type="molecule type" value="Transcribed_RNA"/>
</dbReference>
<dbReference type="AlphaFoldDB" id="A0A7S2RKA5"/>
<sequence length="232" mass="25918">MCISNIMPSQVSSSASSVISLSSRSSAKLVKRNKDEVRSRLLNRLGIFNGPVTTCSSLNPAEARKTSMLRGMGLGGVILPLNHSTSVPLTSLHDTEVKSRLFNAVATSEPLKYKNDKKKYKPVTQRHRKISFDDSVAVMPIPMRTEYSDRVRSRLWNNRYEIHENATRNAMEFAAEGWDWRSVTEDDGMFVCTVSGELVHPVHCQQYYQYANQPEDPIITSAPESGPVPTSV</sequence>
<evidence type="ECO:0000313" key="1">
    <source>
        <dbReference type="EMBL" id="CAD9673520.1"/>
    </source>
</evidence>
<organism evidence="1">
    <name type="scientific">Eucampia antarctica</name>
    <dbReference type="NCBI Taxonomy" id="49252"/>
    <lineage>
        <taxon>Eukaryota</taxon>
        <taxon>Sar</taxon>
        <taxon>Stramenopiles</taxon>
        <taxon>Ochrophyta</taxon>
        <taxon>Bacillariophyta</taxon>
        <taxon>Mediophyceae</taxon>
        <taxon>Biddulphiophycidae</taxon>
        <taxon>Hemiaulales</taxon>
        <taxon>Hemiaulaceae</taxon>
        <taxon>Eucampia</taxon>
    </lineage>
</organism>
<name>A0A7S2RKA5_9STRA</name>
<protein>
    <submittedName>
        <fullName evidence="1">Uncharacterized protein</fullName>
    </submittedName>
</protein>
<proteinExistence type="predicted"/>
<gene>
    <name evidence="1" type="ORF">EANT1437_LOCUS7605</name>
</gene>
<accession>A0A7S2RKA5</accession>
<reference evidence="1" key="1">
    <citation type="submission" date="2021-01" db="EMBL/GenBank/DDBJ databases">
        <authorList>
            <person name="Corre E."/>
            <person name="Pelletier E."/>
            <person name="Niang G."/>
            <person name="Scheremetjew M."/>
            <person name="Finn R."/>
            <person name="Kale V."/>
            <person name="Holt S."/>
            <person name="Cochrane G."/>
            <person name="Meng A."/>
            <person name="Brown T."/>
            <person name="Cohen L."/>
        </authorList>
    </citation>
    <scope>NUCLEOTIDE SEQUENCE</scope>
    <source>
        <strain evidence="1">CCMP1452</strain>
    </source>
</reference>